<accession>A0A5Q2RIP5</accession>
<dbReference type="InterPro" id="IPR001063">
    <property type="entry name" value="Ribosomal_uL22"/>
</dbReference>
<comment type="function">
    <text evidence="1 10">The globular domain of the protein is located near the polypeptide exit tunnel on the outside of the subunit, while an extended beta-hairpin is found that lines the wall of the exit tunnel in the center of the 70S ribosome.</text>
</comment>
<evidence type="ECO:0000313" key="16">
    <source>
        <dbReference type="Proteomes" id="UP000334019"/>
    </source>
</evidence>
<feature type="compositionally biased region" description="Low complexity" evidence="14">
    <location>
        <begin position="190"/>
        <end position="205"/>
    </location>
</feature>
<dbReference type="PANTHER" id="PTHR13501:SF8">
    <property type="entry name" value="LARGE RIBOSOMAL SUBUNIT PROTEIN UL22M"/>
    <property type="match status" value="1"/>
</dbReference>
<feature type="region of interest" description="Disordered" evidence="14">
    <location>
        <begin position="130"/>
        <end position="246"/>
    </location>
</feature>
<dbReference type="HAMAP" id="MF_01331_B">
    <property type="entry name" value="Ribosomal_uL22_B"/>
    <property type="match status" value="1"/>
</dbReference>
<dbReference type="KEGG" id="atq:GH723_01385"/>
<comment type="similarity">
    <text evidence="2 10 11">Belongs to the universal ribosomal protein uL22 family.</text>
</comment>
<gene>
    <name evidence="10 15" type="primary">rplV</name>
    <name evidence="15" type="ORF">GH723_01385</name>
</gene>
<dbReference type="GO" id="GO:0022625">
    <property type="term" value="C:cytosolic large ribosomal subunit"/>
    <property type="evidence" value="ECO:0007669"/>
    <property type="project" value="TreeGrafter"/>
</dbReference>
<evidence type="ECO:0000256" key="10">
    <source>
        <dbReference type="HAMAP-Rule" id="MF_01331"/>
    </source>
</evidence>
<dbReference type="Pfam" id="PF00237">
    <property type="entry name" value="Ribosomal_L22"/>
    <property type="match status" value="1"/>
</dbReference>
<dbReference type="GO" id="GO:0006412">
    <property type="term" value="P:translation"/>
    <property type="evidence" value="ECO:0007669"/>
    <property type="project" value="UniProtKB-UniRule"/>
</dbReference>
<evidence type="ECO:0000256" key="7">
    <source>
        <dbReference type="ARBA" id="ARBA00023274"/>
    </source>
</evidence>
<evidence type="ECO:0000256" key="9">
    <source>
        <dbReference type="ARBA" id="ARBA00035207"/>
    </source>
</evidence>
<evidence type="ECO:0000256" key="2">
    <source>
        <dbReference type="ARBA" id="ARBA00009451"/>
    </source>
</evidence>
<dbReference type="PANTHER" id="PTHR13501">
    <property type="entry name" value="CHLOROPLAST 50S RIBOSOMAL PROTEIN L22-RELATED"/>
    <property type="match status" value="1"/>
</dbReference>
<evidence type="ECO:0000256" key="12">
    <source>
        <dbReference type="RuleBase" id="RU004006"/>
    </source>
</evidence>
<evidence type="ECO:0000256" key="8">
    <source>
        <dbReference type="ARBA" id="ARBA00025084"/>
    </source>
</evidence>
<keyword evidence="7 10" id="KW-0687">Ribonucleoprotein</keyword>
<dbReference type="InterPro" id="IPR005727">
    <property type="entry name" value="Ribosomal_uL22_bac/chlpt-type"/>
</dbReference>
<dbReference type="InterPro" id="IPR036394">
    <property type="entry name" value="Ribosomal_uL22_sf"/>
</dbReference>
<comment type="subunit">
    <text evidence="3 10 12">Part of the 50S ribosomal subunit.</text>
</comment>
<evidence type="ECO:0000256" key="4">
    <source>
        <dbReference type="ARBA" id="ARBA00022730"/>
    </source>
</evidence>
<dbReference type="Proteomes" id="UP000334019">
    <property type="component" value="Chromosome"/>
</dbReference>
<comment type="function">
    <text evidence="8">This protein binds specifically to 23S rRNA; its binding is stimulated by other ribosomal proteins, e.g. L4, L17, and L20. It is important during the early stages of 50S assembly. It makes multiple contacts with different domains of the 23S rRNA in the assembled 50S subunit and ribosome.</text>
</comment>
<evidence type="ECO:0000256" key="5">
    <source>
        <dbReference type="ARBA" id="ARBA00022884"/>
    </source>
</evidence>
<feature type="compositionally biased region" description="Acidic residues" evidence="14">
    <location>
        <begin position="180"/>
        <end position="189"/>
    </location>
</feature>
<proteinExistence type="inferred from homology"/>
<feature type="compositionally biased region" description="Acidic residues" evidence="14">
    <location>
        <begin position="206"/>
        <end position="246"/>
    </location>
</feature>
<evidence type="ECO:0000256" key="3">
    <source>
        <dbReference type="ARBA" id="ARBA00011838"/>
    </source>
</evidence>
<dbReference type="EMBL" id="CP045851">
    <property type="protein sequence ID" value="QGG93867.1"/>
    <property type="molecule type" value="Genomic_DNA"/>
</dbReference>
<sequence>MTGLKTNERPGTRAQHRYARVSAYKARVVLDLIRGKTIGEADEILAFSERDVADTIRKVLDSAIANAEHNDDIPSDELFVSACYADEGPTLKRWRPRARGRATRIRKRTCHITVIVSRLPADELARRRAAEDAAREARSGQGAARAKGAATDAADARARRVAKSRQDKAERAEAAAAAEAEAEAEELDATEAALEADAPVPAAGEADVEAAEVAADEEATAAAADEDATDTDTDAADAADTDEKDQ</sequence>
<reference evidence="15 16" key="1">
    <citation type="submission" date="2019-11" db="EMBL/GenBank/DDBJ databases">
        <authorList>
            <person name="He Y."/>
        </authorList>
    </citation>
    <scope>NUCLEOTIDE SEQUENCE [LARGE SCALE GENOMIC DNA]</scope>
    <source>
        <strain evidence="15 16">SCSIO 58843</strain>
    </source>
</reference>
<dbReference type="PROSITE" id="PS00464">
    <property type="entry name" value="RIBOSOMAL_L22"/>
    <property type="match status" value="1"/>
</dbReference>
<organism evidence="15 16">
    <name type="scientific">Actinomarinicola tropica</name>
    <dbReference type="NCBI Taxonomy" id="2789776"/>
    <lineage>
        <taxon>Bacteria</taxon>
        <taxon>Bacillati</taxon>
        <taxon>Actinomycetota</taxon>
        <taxon>Acidimicrobiia</taxon>
        <taxon>Acidimicrobiales</taxon>
        <taxon>Iamiaceae</taxon>
        <taxon>Actinomarinicola</taxon>
    </lineage>
</organism>
<evidence type="ECO:0000256" key="13">
    <source>
        <dbReference type="RuleBase" id="RU004008"/>
    </source>
</evidence>
<feature type="compositionally biased region" description="Low complexity" evidence="14">
    <location>
        <begin position="139"/>
        <end position="153"/>
    </location>
</feature>
<dbReference type="InterPro" id="IPR047867">
    <property type="entry name" value="Ribosomal_uL22_bac/org-type"/>
</dbReference>
<keyword evidence="16" id="KW-1185">Reference proteome</keyword>
<dbReference type="NCBIfam" id="TIGR01044">
    <property type="entry name" value="rplV_bact"/>
    <property type="match status" value="1"/>
</dbReference>
<dbReference type="AlphaFoldDB" id="A0A5Q2RIP5"/>
<name>A0A5Q2RIP5_9ACTN</name>
<dbReference type="Gene3D" id="3.90.470.10">
    <property type="entry name" value="Ribosomal protein L22/L17"/>
    <property type="match status" value="1"/>
</dbReference>
<dbReference type="InterPro" id="IPR018260">
    <property type="entry name" value="Ribosomal_uL22_CS"/>
</dbReference>
<evidence type="ECO:0000256" key="11">
    <source>
        <dbReference type="RuleBase" id="RU004005"/>
    </source>
</evidence>
<keyword evidence="5 10" id="KW-0694">RNA-binding</keyword>
<dbReference type="RefSeq" id="WP_153757973.1">
    <property type="nucleotide sequence ID" value="NZ_CP045851.1"/>
</dbReference>
<comment type="function">
    <text evidence="10 13">This protein binds specifically to 23S rRNA; its binding is stimulated by other ribosomal proteins, e.g., L4, L17, and L20. It is important during the early stages of 50S assembly. It makes multiple contacts with different domains of the 23S rRNA in the assembled 50S subunit and ribosome.</text>
</comment>
<dbReference type="SUPFAM" id="SSF54843">
    <property type="entry name" value="Ribosomal protein L22"/>
    <property type="match status" value="1"/>
</dbReference>
<keyword evidence="4 10" id="KW-0699">rRNA-binding</keyword>
<evidence type="ECO:0000256" key="1">
    <source>
        <dbReference type="ARBA" id="ARBA00003478"/>
    </source>
</evidence>
<dbReference type="GO" id="GO:0019843">
    <property type="term" value="F:rRNA binding"/>
    <property type="evidence" value="ECO:0007669"/>
    <property type="project" value="UniProtKB-UniRule"/>
</dbReference>
<dbReference type="GO" id="GO:0003735">
    <property type="term" value="F:structural constituent of ribosome"/>
    <property type="evidence" value="ECO:0007669"/>
    <property type="project" value="InterPro"/>
</dbReference>
<evidence type="ECO:0000313" key="15">
    <source>
        <dbReference type="EMBL" id="QGG93867.1"/>
    </source>
</evidence>
<keyword evidence="6 10" id="KW-0689">Ribosomal protein</keyword>
<feature type="compositionally biased region" description="Basic and acidic residues" evidence="14">
    <location>
        <begin position="154"/>
        <end position="173"/>
    </location>
</feature>
<dbReference type="CDD" id="cd00336">
    <property type="entry name" value="Ribosomal_L22"/>
    <property type="match status" value="1"/>
</dbReference>
<evidence type="ECO:0000256" key="14">
    <source>
        <dbReference type="SAM" id="MobiDB-lite"/>
    </source>
</evidence>
<protein>
    <recommendedName>
        <fullName evidence="9 10">Large ribosomal subunit protein uL22</fullName>
    </recommendedName>
</protein>
<evidence type="ECO:0000256" key="6">
    <source>
        <dbReference type="ARBA" id="ARBA00022980"/>
    </source>
</evidence>